<dbReference type="SUPFAM" id="SSF109604">
    <property type="entry name" value="HD-domain/PDEase-like"/>
    <property type="match status" value="2"/>
</dbReference>
<dbReference type="InterPro" id="IPR006674">
    <property type="entry name" value="HD_domain"/>
</dbReference>
<dbReference type="NCBIfam" id="TIGR00277">
    <property type="entry name" value="HDIG"/>
    <property type="match status" value="1"/>
</dbReference>
<dbReference type="PANTHER" id="PTHR43155:SF2">
    <property type="entry name" value="CYCLIC DI-GMP PHOSPHODIESTERASE PA4108"/>
    <property type="match status" value="1"/>
</dbReference>
<dbReference type="PANTHER" id="PTHR43155">
    <property type="entry name" value="CYCLIC DI-GMP PHOSPHODIESTERASE PA4108-RELATED"/>
    <property type="match status" value="1"/>
</dbReference>
<dbReference type="PROSITE" id="PS51832">
    <property type="entry name" value="HD_GYP"/>
    <property type="match status" value="1"/>
</dbReference>
<dbReference type="AlphaFoldDB" id="A0A6N3E9D5"/>
<dbReference type="GO" id="GO:0071111">
    <property type="term" value="F:cyclic-guanylate-specific phosphodiesterase activity"/>
    <property type="evidence" value="ECO:0007669"/>
    <property type="project" value="UniProtKB-EC"/>
</dbReference>
<name>A0A6N3E9D5_CLOBU</name>
<protein>
    <submittedName>
        <fullName evidence="2">Cyclic di-GMP phosphodiesterase response regulator RpfG</fullName>
        <ecNumber evidence="2">3.1.4.52</ecNumber>
    </submittedName>
</protein>
<evidence type="ECO:0000313" key="2">
    <source>
        <dbReference type="EMBL" id="VYU38336.1"/>
    </source>
</evidence>
<dbReference type="SMART" id="SM00471">
    <property type="entry name" value="HDc"/>
    <property type="match status" value="1"/>
</dbReference>
<keyword evidence="2" id="KW-0378">Hydrolase</keyword>
<dbReference type="EMBL" id="CACRTU010000022">
    <property type="protein sequence ID" value="VYU38336.1"/>
    <property type="molecule type" value="Genomic_DNA"/>
</dbReference>
<gene>
    <name evidence="2" type="primary">rpfG_4</name>
    <name evidence="2" type="ORF">CBLFYP62_02174</name>
</gene>
<dbReference type="EC" id="3.1.4.52" evidence="2"/>
<organism evidence="2">
    <name type="scientific">Clostridium butyricum</name>
    <dbReference type="NCBI Taxonomy" id="1492"/>
    <lineage>
        <taxon>Bacteria</taxon>
        <taxon>Bacillati</taxon>
        <taxon>Bacillota</taxon>
        <taxon>Clostridia</taxon>
        <taxon>Eubacteriales</taxon>
        <taxon>Clostridiaceae</taxon>
        <taxon>Clostridium</taxon>
    </lineage>
</organism>
<proteinExistence type="predicted"/>
<feature type="domain" description="HD-GYP" evidence="1">
    <location>
        <begin position="209"/>
        <end position="404"/>
    </location>
</feature>
<dbReference type="InterPro" id="IPR037522">
    <property type="entry name" value="HD_GYP_dom"/>
</dbReference>
<sequence length="425" mass="49660">MYILEEEGIFIKGEDLTITSNQLIKVLNKTINSIDGRFIEHGNRVSYIIFNLLKVSGKYTDEEILKICVISIFHDIGAYKVTERDKLLNADMESPVNHAVYGALFIKNFSPLAEYYDVVLSHHFTMDYYRKRNMEVLSYEGLMLSFADYLDRLTLNNIKIDYNKIKKYYLKEHFELFKKADEKYNFLSKLSDGTYINELDDFFKNRFINEEKVMSYSKMISYAIDFRSEATVIHTITVEAISEQLARLCKLSEERISLIKICAILHDIGKIAIPVEILEKPGKLTEEEFEIMKKHSQIGYDILSELSMSEIRDIATLHHEKLDGSGYPFGLKEEKITKEMRIVSIGDIISALIGSRSYKQSFSKTKIVCILTEMVENNKIDRNIVDLFIHNYDYIIDEAMKQCRDTMDKYLNIKNQYRELIEIYT</sequence>
<reference evidence="2" key="1">
    <citation type="submission" date="2019-11" db="EMBL/GenBank/DDBJ databases">
        <authorList>
            <person name="Feng L."/>
        </authorList>
    </citation>
    <scope>NUCLEOTIDE SEQUENCE</scope>
    <source>
        <strain evidence="2">CButyricumLFYP62</strain>
    </source>
</reference>
<dbReference type="InterPro" id="IPR006675">
    <property type="entry name" value="HDIG_dom"/>
</dbReference>
<dbReference type="InterPro" id="IPR003607">
    <property type="entry name" value="HD/PDEase_dom"/>
</dbReference>
<dbReference type="Gene3D" id="1.10.3210.10">
    <property type="entry name" value="Hypothetical protein af1432"/>
    <property type="match status" value="2"/>
</dbReference>
<accession>A0A6N3E9D5</accession>
<dbReference type="Pfam" id="PF01966">
    <property type="entry name" value="HD"/>
    <property type="match status" value="1"/>
</dbReference>
<evidence type="ECO:0000259" key="1">
    <source>
        <dbReference type="PROSITE" id="PS51832"/>
    </source>
</evidence>
<dbReference type="Pfam" id="PF13487">
    <property type="entry name" value="HD_5"/>
    <property type="match status" value="1"/>
</dbReference>
<dbReference type="CDD" id="cd00077">
    <property type="entry name" value="HDc"/>
    <property type="match status" value="2"/>
</dbReference>